<sequence>MKSYVESVKNFDAAVNEAREFMEKWCPQMSRICSVQQSEALLKKIQSSALEICQVLCRLLQGSPTTSSLTIVQHCMQELQGLKHETITEIIEEALRSLKDDVVPCTDHLMKLTETLSLTSNQELLKESVAVEKERTNVHFNKAEGCLYQIDQIVDLITQIRGWLLKVEHRDPKSGAPIPSILSLSVIIRAHARSCDRGFWPNL</sequence>
<feature type="domain" description="PUB2-4-like N-terminal" evidence="1">
    <location>
        <begin position="7"/>
        <end position="81"/>
    </location>
</feature>
<evidence type="ECO:0000313" key="2">
    <source>
        <dbReference type="EMBL" id="KAH8515316.1"/>
    </source>
</evidence>
<gene>
    <name evidence="2" type="ORF">H0E87_003965</name>
</gene>
<protein>
    <recommendedName>
        <fullName evidence="1">PUB2-4-like N-terminal domain-containing protein</fullName>
    </recommendedName>
</protein>
<keyword evidence="3" id="KW-1185">Reference proteome</keyword>
<evidence type="ECO:0000259" key="1">
    <source>
        <dbReference type="Pfam" id="PF25240"/>
    </source>
</evidence>
<comment type="caution">
    <text evidence="2">The sequence shown here is derived from an EMBL/GenBank/DDBJ whole genome shotgun (WGS) entry which is preliminary data.</text>
</comment>
<dbReference type="EMBL" id="JACEGQ020000002">
    <property type="protein sequence ID" value="KAH8515316.1"/>
    <property type="molecule type" value="Genomic_DNA"/>
</dbReference>
<dbReference type="InterPro" id="IPR057314">
    <property type="entry name" value="PUB2-4-like_N"/>
</dbReference>
<name>A0A8T2ZDA0_POPDE</name>
<dbReference type="Pfam" id="PF25240">
    <property type="entry name" value="PUB2_N"/>
    <property type="match status" value="1"/>
</dbReference>
<dbReference type="Proteomes" id="UP000807159">
    <property type="component" value="Chromosome 2"/>
</dbReference>
<accession>A0A8T2ZDA0</accession>
<dbReference type="AlphaFoldDB" id="A0A8T2ZDA0"/>
<organism evidence="2 3">
    <name type="scientific">Populus deltoides</name>
    <name type="common">Eastern poplar</name>
    <name type="synonym">Eastern cottonwood</name>
    <dbReference type="NCBI Taxonomy" id="3696"/>
    <lineage>
        <taxon>Eukaryota</taxon>
        <taxon>Viridiplantae</taxon>
        <taxon>Streptophyta</taxon>
        <taxon>Embryophyta</taxon>
        <taxon>Tracheophyta</taxon>
        <taxon>Spermatophyta</taxon>
        <taxon>Magnoliopsida</taxon>
        <taxon>eudicotyledons</taxon>
        <taxon>Gunneridae</taxon>
        <taxon>Pentapetalae</taxon>
        <taxon>rosids</taxon>
        <taxon>fabids</taxon>
        <taxon>Malpighiales</taxon>
        <taxon>Salicaceae</taxon>
        <taxon>Saliceae</taxon>
        <taxon>Populus</taxon>
    </lineage>
</organism>
<proteinExistence type="predicted"/>
<reference evidence="2" key="1">
    <citation type="journal article" date="2021" name="J. Hered.">
        <title>Genome Assembly of Salicaceae Populus deltoides (Eastern Cottonwood) I-69 Based on Nanopore Sequencing and Hi-C Technologies.</title>
        <authorList>
            <person name="Bai S."/>
            <person name="Wu H."/>
            <person name="Zhang J."/>
            <person name="Pan Z."/>
            <person name="Zhao W."/>
            <person name="Li Z."/>
            <person name="Tong C."/>
        </authorList>
    </citation>
    <scope>NUCLEOTIDE SEQUENCE</scope>
    <source>
        <tissue evidence="2">Leaf</tissue>
    </source>
</reference>
<evidence type="ECO:0000313" key="3">
    <source>
        <dbReference type="Proteomes" id="UP000807159"/>
    </source>
</evidence>